<evidence type="ECO:0000313" key="7">
    <source>
        <dbReference type="EMBL" id="RJL20242.1"/>
    </source>
</evidence>
<comment type="caution">
    <text evidence="7">The sequence shown here is derived from an EMBL/GenBank/DDBJ whole genome shotgun (WGS) entry which is preliminary data.</text>
</comment>
<dbReference type="OrthoDB" id="9766715at2"/>
<accession>A0A419AAV6</accession>
<evidence type="ECO:0000256" key="1">
    <source>
        <dbReference type="ARBA" id="ARBA00001964"/>
    </source>
</evidence>
<dbReference type="InterPro" id="IPR029061">
    <property type="entry name" value="THDP-binding"/>
</dbReference>
<reference evidence="8" key="1">
    <citation type="submission" date="2018-09" db="EMBL/GenBank/DDBJ databases">
        <title>Paracoccus onubensis nov. sp. a moderate halophilic bacterium isolated from Gruta de las Maravillas (Aracena, Spain).</title>
        <authorList>
            <person name="Jurado V."/>
            <person name="Gutierrez-Patricio S."/>
            <person name="Gonzalez-Pimentel J.L."/>
            <person name="Miller A.Z."/>
            <person name="Laiz L."/>
            <person name="Saiz-Jimenez C."/>
        </authorList>
    </citation>
    <scope>NUCLEOTIDE SEQUENCE [LARGE SCALE GENOMIC DNA]</scope>
    <source>
        <strain evidence="8">DSM 26381</strain>
    </source>
</reference>
<evidence type="ECO:0000259" key="6">
    <source>
        <dbReference type="Pfam" id="PF00676"/>
    </source>
</evidence>
<dbReference type="GO" id="GO:0004739">
    <property type="term" value="F:pyruvate dehydrogenase (acetyl-transferring) activity"/>
    <property type="evidence" value="ECO:0007669"/>
    <property type="project" value="UniProtKB-EC"/>
</dbReference>
<feature type="domain" description="Dehydrogenase E1 component" evidence="6">
    <location>
        <begin position="13"/>
        <end position="310"/>
    </location>
</feature>
<dbReference type="InterPro" id="IPR001017">
    <property type="entry name" value="DH_E1"/>
</dbReference>
<proteinExistence type="predicted"/>
<dbReference type="Proteomes" id="UP000283587">
    <property type="component" value="Unassembled WGS sequence"/>
</dbReference>
<dbReference type="AlphaFoldDB" id="A0A419AAV6"/>
<organism evidence="7 8">
    <name type="scientific">Paracoccus siganidrum</name>
    <dbReference type="NCBI Taxonomy" id="1276757"/>
    <lineage>
        <taxon>Bacteria</taxon>
        <taxon>Pseudomonadati</taxon>
        <taxon>Pseudomonadota</taxon>
        <taxon>Alphaproteobacteria</taxon>
        <taxon>Rhodobacterales</taxon>
        <taxon>Paracoccaceae</taxon>
        <taxon>Paracoccus</taxon>
    </lineage>
</organism>
<comment type="cofactor">
    <cofactor evidence="1">
        <name>thiamine diphosphate</name>
        <dbReference type="ChEBI" id="CHEBI:58937"/>
    </cofactor>
</comment>
<comment type="function">
    <text evidence="4">The pyruvate dehydrogenase complex catalyzes the overall conversion of pyruvate to acetyl-CoA and CO(2). It contains multiple copies of three enzymatic components: pyruvate dehydrogenase (E1), dihydrolipoamide acetyltransferase (E2) and lipoamide dehydrogenase (E3).</text>
</comment>
<keyword evidence="8" id="KW-1185">Reference proteome</keyword>
<keyword evidence="3" id="KW-0786">Thiamine pyrophosphate</keyword>
<dbReference type="SUPFAM" id="SSF52518">
    <property type="entry name" value="Thiamin diphosphate-binding fold (THDP-binding)"/>
    <property type="match status" value="1"/>
</dbReference>
<dbReference type="PANTHER" id="PTHR11516:SF60">
    <property type="entry name" value="PYRUVATE DEHYDROGENASE E1 COMPONENT SUBUNIT ALPHA"/>
    <property type="match status" value="1"/>
</dbReference>
<dbReference type="GO" id="GO:0006086">
    <property type="term" value="P:pyruvate decarboxylation to acetyl-CoA"/>
    <property type="evidence" value="ECO:0007669"/>
    <property type="project" value="TreeGrafter"/>
</dbReference>
<dbReference type="Gene3D" id="3.40.50.970">
    <property type="match status" value="1"/>
</dbReference>
<evidence type="ECO:0000256" key="2">
    <source>
        <dbReference type="ARBA" id="ARBA00023002"/>
    </source>
</evidence>
<dbReference type="Pfam" id="PF00676">
    <property type="entry name" value="E1_dh"/>
    <property type="match status" value="1"/>
</dbReference>
<dbReference type="EMBL" id="QZEW01000011">
    <property type="protein sequence ID" value="RJL20242.1"/>
    <property type="molecule type" value="Genomic_DNA"/>
</dbReference>
<dbReference type="PANTHER" id="PTHR11516">
    <property type="entry name" value="PYRUVATE DEHYDROGENASE E1 COMPONENT, ALPHA SUBUNIT BACTERIAL AND ORGANELLAR"/>
    <property type="match status" value="1"/>
</dbReference>
<gene>
    <name evidence="7" type="ORF">D3P05_03580</name>
</gene>
<evidence type="ECO:0000313" key="8">
    <source>
        <dbReference type="Proteomes" id="UP000283587"/>
    </source>
</evidence>
<evidence type="ECO:0000256" key="5">
    <source>
        <dbReference type="ARBA" id="ARBA00051231"/>
    </source>
</evidence>
<protein>
    <submittedName>
        <fullName evidence="7">Thiamine pyrophosphate-dependent dehydrogenase E1 component subunit alpha</fullName>
    </submittedName>
</protein>
<dbReference type="InterPro" id="IPR050642">
    <property type="entry name" value="PDH_E1_Alpha_Subunit"/>
</dbReference>
<evidence type="ECO:0000256" key="4">
    <source>
        <dbReference type="ARBA" id="ARBA00025211"/>
    </source>
</evidence>
<dbReference type="RefSeq" id="WP_119896816.1">
    <property type="nucleotide sequence ID" value="NZ_QNRC01000022.1"/>
</dbReference>
<keyword evidence="2" id="KW-0560">Oxidoreductase</keyword>
<name>A0A419AAV6_9RHOB</name>
<evidence type="ECO:0000256" key="3">
    <source>
        <dbReference type="ARBA" id="ARBA00023052"/>
    </source>
</evidence>
<dbReference type="CDD" id="cd02000">
    <property type="entry name" value="TPP_E1_PDC_ADC_BCADC"/>
    <property type="match status" value="1"/>
</dbReference>
<comment type="catalytic activity">
    <reaction evidence="5">
        <text>N(6)-[(R)-lipoyl]-L-lysyl-[protein] + pyruvate + H(+) = N(6)-[(R)-S(8)-acetyldihydrolipoyl]-L-lysyl-[protein] + CO2</text>
        <dbReference type="Rhea" id="RHEA:19189"/>
        <dbReference type="Rhea" id="RHEA-COMP:10474"/>
        <dbReference type="Rhea" id="RHEA-COMP:10478"/>
        <dbReference type="ChEBI" id="CHEBI:15361"/>
        <dbReference type="ChEBI" id="CHEBI:15378"/>
        <dbReference type="ChEBI" id="CHEBI:16526"/>
        <dbReference type="ChEBI" id="CHEBI:83099"/>
        <dbReference type="ChEBI" id="CHEBI:83111"/>
        <dbReference type="EC" id="1.2.4.1"/>
    </reaction>
</comment>
<sequence length="321" mass="34749">MQQSRTDILKAYRQMRMIREFEERLHIENRSGEIAGFTHLYAGQEAIAVGICEHLTDRDYISSTHRGHGHCIAKGCDPRLMMHEIYGRADGLCKGRGGSMHIADIDKGMLGANGIVGGGPPIAVGAALACQARGDGSVAVSFGGGGSSNQGTVFEAMNMAVVLKLPKIFVFELNGYSEHTGEGYGIGSDLAGRTRGFGLPVFEADGFDYFSVYQAMADALEHVRAGKGPCALIAEATRYFGHFEGDPQNYRAKDEVKTLRETRDALLRFRRKVTEAKLIEAAELDAIDAEIVAFIEDCVTSARKAPAPGAEIMLSDVYADY</sequence>